<dbReference type="InterPro" id="IPR001878">
    <property type="entry name" value="Znf_CCHC"/>
</dbReference>
<proteinExistence type="predicted"/>
<reference evidence="3" key="1">
    <citation type="submission" date="2019-08" db="EMBL/GenBank/DDBJ databases">
        <title>The genome of the North American firefly Photinus pyralis.</title>
        <authorList>
            <consortium name="Photinus pyralis genome working group"/>
            <person name="Fallon T.R."/>
            <person name="Sander Lower S.E."/>
            <person name="Weng J.-K."/>
        </authorList>
    </citation>
    <scope>NUCLEOTIDE SEQUENCE</scope>
    <source>
        <strain evidence="3">TRF0915ILg1</strain>
        <tissue evidence="3">Whole body</tissue>
    </source>
</reference>
<dbReference type="OrthoDB" id="413361at2759"/>
<evidence type="ECO:0000259" key="2">
    <source>
        <dbReference type="PROSITE" id="PS50158"/>
    </source>
</evidence>
<dbReference type="InterPro" id="IPR036875">
    <property type="entry name" value="Znf_CCHC_sf"/>
</dbReference>
<dbReference type="EMBL" id="VTPC01088698">
    <property type="protein sequence ID" value="KAF2886085.1"/>
    <property type="molecule type" value="Genomic_DNA"/>
</dbReference>
<feature type="domain" description="CCHC-type" evidence="2">
    <location>
        <begin position="185"/>
        <end position="201"/>
    </location>
</feature>
<evidence type="ECO:0000313" key="3">
    <source>
        <dbReference type="EMBL" id="KAF2886085.1"/>
    </source>
</evidence>
<dbReference type="InterPro" id="IPR025724">
    <property type="entry name" value="GAG-pre-integrase_dom"/>
</dbReference>
<organism evidence="3 4">
    <name type="scientific">Ignelater luminosus</name>
    <name type="common">Cucubano</name>
    <name type="synonym">Pyrophorus luminosus</name>
    <dbReference type="NCBI Taxonomy" id="2038154"/>
    <lineage>
        <taxon>Eukaryota</taxon>
        <taxon>Metazoa</taxon>
        <taxon>Ecdysozoa</taxon>
        <taxon>Arthropoda</taxon>
        <taxon>Hexapoda</taxon>
        <taxon>Insecta</taxon>
        <taxon>Pterygota</taxon>
        <taxon>Neoptera</taxon>
        <taxon>Endopterygota</taxon>
        <taxon>Coleoptera</taxon>
        <taxon>Polyphaga</taxon>
        <taxon>Elateriformia</taxon>
        <taxon>Elateroidea</taxon>
        <taxon>Elateridae</taxon>
        <taxon>Agrypninae</taxon>
        <taxon>Pyrophorini</taxon>
        <taxon>Ignelater</taxon>
    </lineage>
</organism>
<dbReference type="Proteomes" id="UP000801492">
    <property type="component" value="Unassembled WGS sequence"/>
</dbReference>
<dbReference type="SMART" id="SM00343">
    <property type="entry name" value="ZnF_C2HC"/>
    <property type="match status" value="1"/>
</dbReference>
<dbReference type="PROSITE" id="PS50158">
    <property type="entry name" value="ZF_CCHC"/>
    <property type="match status" value="1"/>
</dbReference>
<dbReference type="GO" id="GO:0008270">
    <property type="term" value="F:zinc ion binding"/>
    <property type="evidence" value="ECO:0007669"/>
    <property type="project" value="UniProtKB-KW"/>
</dbReference>
<keyword evidence="1" id="KW-0479">Metal-binding</keyword>
<gene>
    <name evidence="3" type="ORF">ILUMI_20088</name>
</gene>
<dbReference type="Pfam" id="PF13976">
    <property type="entry name" value="gag_pre-integrs"/>
    <property type="match status" value="1"/>
</dbReference>
<dbReference type="Gene3D" id="4.10.60.10">
    <property type="entry name" value="Zinc finger, CCHC-type"/>
    <property type="match status" value="1"/>
</dbReference>
<dbReference type="InterPro" id="IPR054722">
    <property type="entry name" value="PolX-like_BBD"/>
</dbReference>
<dbReference type="AlphaFoldDB" id="A0A8K0CEX0"/>
<keyword evidence="1" id="KW-0863">Zinc-finger</keyword>
<name>A0A8K0CEX0_IGNLU</name>
<dbReference type="Pfam" id="PF22936">
    <property type="entry name" value="Pol_BBD"/>
    <property type="match status" value="1"/>
</dbReference>
<accession>A0A8K0CEX0</accession>
<evidence type="ECO:0000313" key="4">
    <source>
        <dbReference type="Proteomes" id="UP000801492"/>
    </source>
</evidence>
<protein>
    <recommendedName>
        <fullName evidence="2">CCHC-type domain-containing protein</fullName>
    </recommendedName>
</protein>
<sequence length="393" mass="44806">MVFETNLYLASAAGASDATYLTDLKKWESDYAEAMLYIMTTLDDETSTLVMTCTSAKEVWNSLISVFEQSSEQRLDRLLEKHFSKLNSVLKNQKKNELSDRILIAQILSTLGPHFREFRNVWEAMPNSDRTLENLVKKLRTIEQHGSAEVQKTAFLSQTQNKPKEVLVNGDIKQNLSLKSIKNVKCFRCKKKGHLSSTCPDKVGKKLHENVFKQKYSFVCSSTTSATNWIADTKARTHITFNKKYFIAYKPFVVSCPMHGFCNDSTSVALGQGNITVEVNIDENLVRTTLKNIWYVPGAIRNLFSISKSASKDHIFRADVKSCRLTFNREVSDSLQLWHERLGHQNKRHVKNTMSRYEVNLSGNEYCDGCVLGKAHRGPFRSRPDPPKDQEQS</sequence>
<evidence type="ECO:0000256" key="1">
    <source>
        <dbReference type="PROSITE-ProRule" id="PRU00047"/>
    </source>
</evidence>
<keyword evidence="1" id="KW-0862">Zinc</keyword>
<dbReference type="GO" id="GO:0003676">
    <property type="term" value="F:nucleic acid binding"/>
    <property type="evidence" value="ECO:0007669"/>
    <property type="project" value="InterPro"/>
</dbReference>
<dbReference type="SUPFAM" id="SSF57756">
    <property type="entry name" value="Retrovirus zinc finger-like domains"/>
    <property type="match status" value="1"/>
</dbReference>
<dbReference type="Pfam" id="PF14223">
    <property type="entry name" value="Retrotran_gag_2"/>
    <property type="match status" value="1"/>
</dbReference>
<keyword evidence="4" id="KW-1185">Reference proteome</keyword>
<comment type="caution">
    <text evidence="3">The sequence shown here is derived from an EMBL/GenBank/DDBJ whole genome shotgun (WGS) entry which is preliminary data.</text>
</comment>